<dbReference type="EMBL" id="HBFA01004826">
    <property type="protein sequence ID" value="CAD8652387.1"/>
    <property type="molecule type" value="Transcribed_RNA"/>
</dbReference>
<sequence length="265" mass="30008">MPMPKMIKSALGLSDGGVMVQENQSLEWAAGDSRALMTSTSYPMIKGGERFETKMIIEYSRVSEGKCHATIRVQFTATIWGMAQMLEKFMSEQAQDAFAHFLEFIYLWLKQLERGFCTLADVRTLDELRRMAPEEAASVYDMEFYDALETGYITPKVPNNEAALSVEDERKNGFQLTVDSWFMHSVMKDLSNMRVHADAMRGVAEDNQLNMEHMQAELAHLRRSVDRTSLFIGLQVGVAVGAVGVYAAHHYMPLISRLVERCTSR</sequence>
<keyword evidence="1" id="KW-1133">Transmembrane helix</keyword>
<accession>A0A7S0MWQ3</accession>
<keyword evidence="1" id="KW-0812">Transmembrane</keyword>
<organism evidence="2">
    <name type="scientific">Pyramimonas obovata</name>
    <dbReference type="NCBI Taxonomy" id="1411642"/>
    <lineage>
        <taxon>Eukaryota</taxon>
        <taxon>Viridiplantae</taxon>
        <taxon>Chlorophyta</taxon>
        <taxon>Pyramimonadophyceae</taxon>
        <taxon>Pyramimonadales</taxon>
        <taxon>Pyramimonadaceae</taxon>
        <taxon>Pyramimonas</taxon>
        <taxon>Pyramimonas incertae sedis</taxon>
    </lineage>
</organism>
<keyword evidence="1" id="KW-0472">Membrane</keyword>
<evidence type="ECO:0000313" key="2">
    <source>
        <dbReference type="EMBL" id="CAD8652387.1"/>
    </source>
</evidence>
<dbReference type="AlphaFoldDB" id="A0A7S0MWQ3"/>
<evidence type="ECO:0000256" key="1">
    <source>
        <dbReference type="SAM" id="Phobius"/>
    </source>
</evidence>
<protein>
    <submittedName>
        <fullName evidence="2">Uncharacterized protein</fullName>
    </submittedName>
</protein>
<reference evidence="2" key="1">
    <citation type="submission" date="2021-01" db="EMBL/GenBank/DDBJ databases">
        <authorList>
            <person name="Corre E."/>
            <person name="Pelletier E."/>
            <person name="Niang G."/>
            <person name="Scheremetjew M."/>
            <person name="Finn R."/>
            <person name="Kale V."/>
            <person name="Holt S."/>
            <person name="Cochrane G."/>
            <person name="Meng A."/>
            <person name="Brown T."/>
            <person name="Cohen L."/>
        </authorList>
    </citation>
    <scope>NUCLEOTIDE SEQUENCE</scope>
    <source>
        <strain evidence="2">CCMP722</strain>
    </source>
</reference>
<name>A0A7S0MWQ3_9CHLO</name>
<feature type="transmembrane region" description="Helical" evidence="1">
    <location>
        <begin position="230"/>
        <end position="249"/>
    </location>
</feature>
<gene>
    <name evidence="2" type="ORF">POBO1169_LOCUS2469</name>
</gene>
<proteinExistence type="predicted"/>